<dbReference type="Gene3D" id="3.40.50.1110">
    <property type="entry name" value="SGNH hydrolase"/>
    <property type="match status" value="1"/>
</dbReference>
<dbReference type="SUPFAM" id="SSF52266">
    <property type="entry name" value="SGNH hydrolase"/>
    <property type="match status" value="2"/>
</dbReference>
<organism evidence="1 2">
    <name type="scientific">Pegethrix bostrychoides GSE-TBD4-15B</name>
    <dbReference type="NCBI Taxonomy" id="2839662"/>
    <lineage>
        <taxon>Bacteria</taxon>
        <taxon>Bacillati</taxon>
        <taxon>Cyanobacteriota</taxon>
        <taxon>Cyanophyceae</taxon>
        <taxon>Oculatellales</taxon>
        <taxon>Oculatellaceae</taxon>
        <taxon>Pegethrix</taxon>
    </lineage>
</organism>
<protein>
    <submittedName>
        <fullName evidence="1">Uncharacterized protein</fullName>
    </submittedName>
</protein>
<sequence length="542" mass="60609">MPPEITPEMLDAKTPPDVIIRAEARRPETDPTLGIPVQVNRPSQPRHRLVTIGDSLTQGFQSGAIFNTEQSYAAMIARELGCEFRFPRYGGPGNGLPLNLEYLVRQLEKRFGDTLDWWEFAPGLVFVRDLLDQIEDYWERGAGRSIPDSTEPINHNLAVYGWDLRNTLSRTADLCQDMIDAHPAQDDFLAQIVENANERAALRVLNSARDSRGRSLSPLKAAIALGQQGVTDSAEAETEDGIETLIVMIGSNNALGSILTFNLVWSDQGYDDMARNDRYTVWRPIHFQAEWNRVVEQLRQVRARHVIVCTVPHVTIAPLARGVGDKVAHGSRYFPYYTFPWLDTHSFHPQKDPHITAAEALAIDSAIDQYNEIIVESVRQARQAGRDWYLFDLAGLLDRVASRRYLDDPSAKPTWWDEVGGAYPLPAALQQLSPPPDSRFFQSDKTGRLQGGIFALDGLHPTTIGYGVMAQELIKIMELAGVSFHDANGVERQAPVQIDFQQLIQQDSLIANPPQALASGLSLIGWLDKNFHIFGRLLRSSI</sequence>
<accession>A0A951PDJ0</accession>
<reference evidence="1" key="1">
    <citation type="submission" date="2021-05" db="EMBL/GenBank/DDBJ databases">
        <authorList>
            <person name="Pietrasiak N."/>
            <person name="Ward R."/>
            <person name="Stajich J.E."/>
            <person name="Kurbessoian T."/>
        </authorList>
    </citation>
    <scope>NUCLEOTIDE SEQUENCE</scope>
    <source>
        <strain evidence="1">GSE-TBD4-15B</strain>
    </source>
</reference>
<dbReference type="EMBL" id="JAHHHV010000072">
    <property type="protein sequence ID" value="MBW4467013.1"/>
    <property type="molecule type" value="Genomic_DNA"/>
</dbReference>
<comment type="caution">
    <text evidence="1">The sequence shown here is derived from an EMBL/GenBank/DDBJ whole genome shotgun (WGS) entry which is preliminary data.</text>
</comment>
<dbReference type="AlphaFoldDB" id="A0A951PDJ0"/>
<name>A0A951PDJ0_9CYAN</name>
<evidence type="ECO:0000313" key="2">
    <source>
        <dbReference type="Proteomes" id="UP000707356"/>
    </source>
</evidence>
<reference evidence="1" key="2">
    <citation type="journal article" date="2022" name="Microbiol. Resour. Announc.">
        <title>Metagenome Sequencing to Explore Phylogenomics of Terrestrial Cyanobacteria.</title>
        <authorList>
            <person name="Ward R.D."/>
            <person name="Stajich J.E."/>
            <person name="Johansen J.R."/>
            <person name="Huntemann M."/>
            <person name="Clum A."/>
            <person name="Foster B."/>
            <person name="Foster B."/>
            <person name="Roux S."/>
            <person name="Palaniappan K."/>
            <person name="Varghese N."/>
            <person name="Mukherjee S."/>
            <person name="Reddy T.B.K."/>
            <person name="Daum C."/>
            <person name="Copeland A."/>
            <person name="Chen I.A."/>
            <person name="Ivanova N.N."/>
            <person name="Kyrpides N.C."/>
            <person name="Shapiro N."/>
            <person name="Eloe-Fadrosh E.A."/>
            <person name="Pietrasiak N."/>
        </authorList>
    </citation>
    <scope>NUCLEOTIDE SEQUENCE</scope>
    <source>
        <strain evidence="1">GSE-TBD4-15B</strain>
    </source>
</reference>
<dbReference type="InterPro" id="IPR036514">
    <property type="entry name" value="SGNH_hydro_sf"/>
</dbReference>
<evidence type="ECO:0000313" key="1">
    <source>
        <dbReference type="EMBL" id="MBW4467013.1"/>
    </source>
</evidence>
<proteinExistence type="predicted"/>
<dbReference type="Proteomes" id="UP000707356">
    <property type="component" value="Unassembled WGS sequence"/>
</dbReference>
<gene>
    <name evidence="1" type="ORF">KME07_16435</name>
</gene>